<evidence type="ECO:0000313" key="1">
    <source>
        <dbReference type="EMBL" id="UVF18645.1"/>
    </source>
</evidence>
<dbReference type="Proteomes" id="UP001017257">
    <property type="component" value="Chromosome"/>
</dbReference>
<dbReference type="EMBL" id="CP102845">
    <property type="protein sequence ID" value="UVF18645.1"/>
    <property type="molecule type" value="Genomic_DNA"/>
</dbReference>
<dbReference type="RefSeq" id="WP_173946217.1">
    <property type="nucleotide sequence ID" value="NZ_CP102845.1"/>
</dbReference>
<proteinExistence type="predicted"/>
<organism evidence="1 2">
    <name type="scientific">Microvirga terrae</name>
    <dbReference type="NCBI Taxonomy" id="2740529"/>
    <lineage>
        <taxon>Bacteria</taxon>
        <taxon>Pseudomonadati</taxon>
        <taxon>Pseudomonadota</taxon>
        <taxon>Alphaproteobacteria</taxon>
        <taxon>Hyphomicrobiales</taxon>
        <taxon>Methylobacteriaceae</taxon>
        <taxon>Microvirga</taxon>
    </lineage>
</organism>
<keyword evidence="2" id="KW-1185">Reference proteome</keyword>
<protein>
    <submittedName>
        <fullName evidence="1">Uncharacterized protein</fullName>
    </submittedName>
</protein>
<evidence type="ECO:0000313" key="2">
    <source>
        <dbReference type="Proteomes" id="UP001017257"/>
    </source>
</evidence>
<sequence length="91" mass="9965">MLPNPDYFSFGDNGIRYGLYGGLDYSGGVDGGKITGKDDPPPVDDYDEFFYTHDLELQQATTTEERLDAHAHVVAGVYGLLTGTTPDWGLF</sequence>
<name>A0ABY5RN46_9HYPH</name>
<reference evidence="1" key="1">
    <citation type="submission" date="2022-08" db="EMBL/GenBank/DDBJ databases">
        <title>Microvirga terrae sp. nov., isolated from soil.</title>
        <authorList>
            <person name="Kim K.H."/>
            <person name="Seo Y.L."/>
            <person name="Kim J.M."/>
            <person name="Lee J.K."/>
            <person name="Han D.M."/>
            <person name="Jeon C.O."/>
        </authorList>
    </citation>
    <scope>NUCLEOTIDE SEQUENCE</scope>
    <source>
        <strain evidence="1">R24</strain>
    </source>
</reference>
<accession>A0ABY5RN46</accession>
<gene>
    <name evidence="1" type="ORF">HPT29_019460</name>
</gene>